<dbReference type="Pfam" id="PF00015">
    <property type="entry name" value="MCPsignal"/>
    <property type="match status" value="1"/>
</dbReference>
<dbReference type="PANTHER" id="PTHR43531:SF11">
    <property type="entry name" value="METHYL-ACCEPTING CHEMOTAXIS PROTEIN 3"/>
    <property type="match status" value="1"/>
</dbReference>
<dbReference type="PANTHER" id="PTHR43531">
    <property type="entry name" value="PROTEIN ICFG"/>
    <property type="match status" value="1"/>
</dbReference>
<keyword evidence="3" id="KW-0807">Transducer</keyword>
<evidence type="ECO:0000256" key="2">
    <source>
        <dbReference type="ARBA" id="ARBA00029447"/>
    </source>
</evidence>
<dbReference type="EMBL" id="DSPX01000222">
    <property type="protein sequence ID" value="HGG03196.1"/>
    <property type="molecule type" value="Genomic_DNA"/>
</dbReference>
<evidence type="ECO:0000313" key="7">
    <source>
        <dbReference type="EMBL" id="HGG03196.1"/>
    </source>
</evidence>
<dbReference type="GO" id="GO:0004888">
    <property type="term" value="F:transmembrane signaling receptor activity"/>
    <property type="evidence" value="ECO:0007669"/>
    <property type="project" value="TreeGrafter"/>
</dbReference>
<reference evidence="7" key="1">
    <citation type="journal article" date="2020" name="mSystems">
        <title>Genome- and Community-Level Interaction Insights into Carbon Utilization and Element Cycling Functions of Hydrothermarchaeota in Hydrothermal Sediment.</title>
        <authorList>
            <person name="Zhou Z."/>
            <person name="Liu Y."/>
            <person name="Xu W."/>
            <person name="Pan J."/>
            <person name="Luo Z.H."/>
            <person name="Li M."/>
        </authorList>
    </citation>
    <scope>NUCLEOTIDE SEQUENCE [LARGE SCALE GENOMIC DNA]</scope>
    <source>
        <strain evidence="7">SpSt-374</strain>
    </source>
</reference>
<keyword evidence="5" id="KW-1133">Transmembrane helix</keyword>
<keyword evidence="4" id="KW-0175">Coiled coil</keyword>
<dbReference type="InterPro" id="IPR007891">
    <property type="entry name" value="CHASE3"/>
</dbReference>
<dbReference type="PROSITE" id="PS50111">
    <property type="entry name" value="CHEMOTAXIS_TRANSDUC_2"/>
    <property type="match status" value="1"/>
</dbReference>
<dbReference type="GO" id="GO:0006935">
    <property type="term" value="P:chemotaxis"/>
    <property type="evidence" value="ECO:0007669"/>
    <property type="project" value="UniProtKB-KW"/>
</dbReference>
<feature type="domain" description="Methyl-accepting transducer" evidence="6">
    <location>
        <begin position="218"/>
        <end position="460"/>
    </location>
</feature>
<keyword evidence="5" id="KW-0812">Transmembrane</keyword>
<dbReference type="SUPFAM" id="SSF58104">
    <property type="entry name" value="Methyl-accepting chemotaxis protein (MCP) signaling domain"/>
    <property type="match status" value="1"/>
</dbReference>
<comment type="caution">
    <text evidence="7">The sequence shown here is derived from an EMBL/GenBank/DDBJ whole genome shotgun (WGS) entry which is preliminary data.</text>
</comment>
<keyword evidence="1" id="KW-0145">Chemotaxis</keyword>
<dbReference type="GO" id="GO:0005886">
    <property type="term" value="C:plasma membrane"/>
    <property type="evidence" value="ECO:0007669"/>
    <property type="project" value="TreeGrafter"/>
</dbReference>
<dbReference type="Pfam" id="PF05227">
    <property type="entry name" value="CHASE3"/>
    <property type="match status" value="1"/>
</dbReference>
<evidence type="ECO:0000256" key="3">
    <source>
        <dbReference type="PROSITE-ProRule" id="PRU00284"/>
    </source>
</evidence>
<evidence type="ECO:0000259" key="6">
    <source>
        <dbReference type="PROSITE" id="PS50111"/>
    </source>
</evidence>
<gene>
    <name evidence="7" type="ORF">ENR15_21800</name>
</gene>
<feature type="transmembrane region" description="Helical" evidence="5">
    <location>
        <begin position="189"/>
        <end position="208"/>
    </location>
</feature>
<evidence type="ECO:0000256" key="1">
    <source>
        <dbReference type="ARBA" id="ARBA00022500"/>
    </source>
</evidence>
<dbReference type="GO" id="GO:0007165">
    <property type="term" value="P:signal transduction"/>
    <property type="evidence" value="ECO:0007669"/>
    <property type="project" value="UniProtKB-KW"/>
</dbReference>
<feature type="transmembrane region" description="Helical" evidence="5">
    <location>
        <begin position="12"/>
        <end position="32"/>
    </location>
</feature>
<feature type="coiled-coil region" evidence="4">
    <location>
        <begin position="81"/>
        <end position="134"/>
    </location>
</feature>
<name>A0A7C3VUT4_9CYAN</name>
<evidence type="ECO:0000256" key="4">
    <source>
        <dbReference type="SAM" id="Coils"/>
    </source>
</evidence>
<dbReference type="InterPro" id="IPR004089">
    <property type="entry name" value="MCPsignal_dom"/>
</dbReference>
<accession>A0A7C3VUT4</accession>
<organism evidence="7">
    <name type="scientific">Planktothricoides sp. SpSt-374</name>
    <dbReference type="NCBI Taxonomy" id="2282167"/>
    <lineage>
        <taxon>Bacteria</taxon>
        <taxon>Bacillati</taxon>
        <taxon>Cyanobacteriota</taxon>
        <taxon>Cyanophyceae</taxon>
        <taxon>Oscillatoriophycideae</taxon>
        <taxon>Oscillatoriales</taxon>
        <taxon>Oscillatoriaceae</taxon>
        <taxon>Planktothricoides</taxon>
    </lineage>
</organism>
<dbReference type="Gene3D" id="1.10.287.950">
    <property type="entry name" value="Methyl-accepting chemotaxis protein"/>
    <property type="match status" value="1"/>
</dbReference>
<dbReference type="InterPro" id="IPR051310">
    <property type="entry name" value="MCP_chemotaxis"/>
</dbReference>
<keyword evidence="5" id="KW-0472">Membrane</keyword>
<comment type="similarity">
    <text evidence="2">Belongs to the methyl-accepting chemotaxis (MCP) protein family.</text>
</comment>
<sequence>MFNFKTLRLRYWIATGYSIPMLLFIGSAYIVFRNSQTSLEKVEAVDATRDNERNIQIINVETRRAYESTIAYLLQKNDAFVQDYEAAKANYTEVVEVFQQNNTDDEQKVNLEELDNLLADIELFNEKIISLVNQGKEKEAIELWRRERAVERTRLIGNQIEKILARGDKIFRESQKIQNDSLISLSNTVWILTGLSLLVSIGMGWLLISGMVERMNREAQAIAAASVQIASTVEEQERVASQQASSVNETTTTMHELSASSRQSAQQAEAAAISARQIMVLASGVVAAEDHFNGKSSLKDQSKQIAAQVIGLTEQLRQIYSITTVVSEIANQTNMLAINAAVEGVRAGDAGKGFGVVAAEIRKLADQSRKSAEKIEDIIKHLEKAANSTVKVTEEGTQAVDEMVKSINDVALNIQQISYTAGQQATAISQVMEAMTHINNGARATASGIAQTKVSTENLNTTAQKLKELV</sequence>
<dbReference type="AlphaFoldDB" id="A0A7C3VUT4"/>
<dbReference type="SMART" id="SM00283">
    <property type="entry name" value="MA"/>
    <property type="match status" value="1"/>
</dbReference>
<evidence type="ECO:0000256" key="5">
    <source>
        <dbReference type="SAM" id="Phobius"/>
    </source>
</evidence>
<proteinExistence type="inferred from homology"/>
<protein>
    <submittedName>
        <fullName evidence="7">Chemotaxis protein</fullName>
    </submittedName>
</protein>